<dbReference type="NCBIfam" id="NF047359">
    <property type="entry name" value="CptIN"/>
    <property type="match status" value="1"/>
</dbReference>
<evidence type="ECO:0000313" key="1">
    <source>
        <dbReference type="EMBL" id="NGU31020.1"/>
    </source>
</evidence>
<evidence type="ECO:0008006" key="3">
    <source>
        <dbReference type="Google" id="ProtNLM"/>
    </source>
</evidence>
<sequence length="174" mass="20437">MDFVSSDNLYTYHIKDEYFEKVGKNLGLMSNKENGRFRPNYYAIKDKNSEIIWMIPLSSRHDKYIGIYNEKIRKYGKCLNLVISKYGGKKSVFLLQNMFPILPKYIDHVHTANGQPLKVHKSIRSEIDKKFKNIMNLKQKGIIIPFTKIDILYNKMIQEYSCDCIKQEVAATKL</sequence>
<proteinExistence type="predicted"/>
<dbReference type="Proteomes" id="UP000481454">
    <property type="component" value="Unassembled WGS sequence"/>
</dbReference>
<dbReference type="InterPro" id="IPR058108">
    <property type="entry name" value="CptIN-like"/>
</dbReference>
<gene>
    <name evidence="1" type="ORF">G6Z34_13090</name>
</gene>
<reference evidence="1 2" key="1">
    <citation type="submission" date="2020-02" db="EMBL/GenBank/DDBJ databases">
        <title>Genomic Insights into the Phylogeny and Genetic Plasticity of the Human and Animal Enteric Pathogen Clostridium perfringens.</title>
        <authorList>
            <person name="Feng Y."/>
            <person name="Hu Y."/>
        </authorList>
    </citation>
    <scope>NUCLEOTIDE SEQUENCE [LARGE SCALE GENOMIC DNA]</scope>
    <source>
        <strain evidence="1 2">CP-40</strain>
    </source>
</reference>
<comment type="caution">
    <text evidence="1">The sequence shown here is derived from an EMBL/GenBank/DDBJ whole genome shotgun (WGS) entry which is preliminary data.</text>
</comment>
<name>A0AAP6WPR1_CLOPF</name>
<dbReference type="AlphaFoldDB" id="A0AAP6WPR1"/>
<dbReference type="InterPro" id="IPR053735">
    <property type="entry name" value="Type_III_TA_endoRNase"/>
</dbReference>
<evidence type="ECO:0000313" key="2">
    <source>
        <dbReference type="Proteomes" id="UP000481454"/>
    </source>
</evidence>
<dbReference type="EMBL" id="JAALLZ010000006">
    <property type="protein sequence ID" value="NGU31020.1"/>
    <property type="molecule type" value="Genomic_DNA"/>
</dbReference>
<protein>
    <recommendedName>
        <fullName evidence="3">Type III toxin-antitoxin system ToxN/AbiQ family toxin</fullName>
    </recommendedName>
</protein>
<dbReference type="RefSeq" id="WP_164800962.1">
    <property type="nucleotide sequence ID" value="NZ_JAALLZ010000006.1"/>
</dbReference>
<organism evidence="1 2">
    <name type="scientific">Clostridium perfringens</name>
    <dbReference type="NCBI Taxonomy" id="1502"/>
    <lineage>
        <taxon>Bacteria</taxon>
        <taxon>Bacillati</taxon>
        <taxon>Bacillota</taxon>
        <taxon>Clostridia</taxon>
        <taxon>Eubacteriales</taxon>
        <taxon>Clostridiaceae</taxon>
        <taxon>Clostridium</taxon>
    </lineage>
</organism>
<accession>A0AAP6WPR1</accession>
<dbReference type="CDD" id="cd17492">
    <property type="entry name" value="toxin_CptN"/>
    <property type="match status" value="1"/>
</dbReference>
<dbReference type="Gene3D" id="3.10.129.130">
    <property type="match status" value="1"/>
</dbReference>